<dbReference type="EMBL" id="CP028360">
    <property type="protein sequence ID" value="AXN02535.1"/>
    <property type="molecule type" value="Genomic_DNA"/>
</dbReference>
<dbReference type="KEGG" id="vfg:C9I84_153"/>
<evidence type="ECO:0000313" key="2">
    <source>
        <dbReference type="EMBL" id="AXN02535.1"/>
    </source>
</evidence>
<feature type="transmembrane region" description="Helical" evidence="1">
    <location>
        <begin position="61"/>
        <end position="81"/>
    </location>
</feature>
<evidence type="ECO:0000256" key="1">
    <source>
        <dbReference type="SAM" id="Phobius"/>
    </source>
</evidence>
<keyword evidence="1" id="KW-1133">Transmembrane helix</keyword>
<dbReference type="AlphaFoldDB" id="A0A346E0N0"/>
<proteinExistence type="predicted"/>
<keyword evidence="3" id="KW-1185">Reference proteome</keyword>
<evidence type="ECO:0000313" key="3">
    <source>
        <dbReference type="Proteomes" id="UP000257084"/>
    </source>
</evidence>
<accession>A0A346E0N0</accession>
<organism evidence="2 3">
    <name type="scientific">Candidatus Vidania fulgoroideorum</name>
    <dbReference type="NCBI Taxonomy" id="881286"/>
    <lineage>
        <taxon>Bacteria</taxon>
        <taxon>Pseudomonadati</taxon>
        <taxon>Pseudomonadota</taxon>
        <taxon>Betaproteobacteria</taxon>
        <taxon>Candidatus Vidania</taxon>
    </lineage>
</organism>
<protein>
    <submittedName>
        <fullName evidence="2">Uncharacterized protein</fullName>
    </submittedName>
</protein>
<keyword evidence="1" id="KW-0812">Transmembrane</keyword>
<keyword evidence="1" id="KW-0472">Membrane</keyword>
<name>A0A346E0N0_9PROT</name>
<dbReference type="Proteomes" id="UP000257084">
    <property type="component" value="Chromosome"/>
</dbReference>
<gene>
    <name evidence="2" type="ORF">C9I84_153</name>
</gene>
<sequence length="152" mass="18590">MKIFLYILNFSFVSIGNKGKINDIIYFEKKPKVYSMKRAGGSLLHTNNQIFTEIKIQKKYFYFKNIFKIEIFFLNFFYFYFNIKIKKKGNNLGFFLNRNFEIVKFIFTSVTSKKIYFVININKYKKFIEKQKIIMKFCNFNKLTTNFRYEKT</sequence>
<reference evidence="2 3" key="1">
    <citation type="submission" date="2018-03" db="EMBL/GenBank/DDBJ databases">
        <title>A parallel universe: an anciently diverged bacterial symbiosis in a Hawaiian planthopper (Hemiptera: Cixiidae) reveals rearranged nutritional responsibilities.</title>
        <authorList>
            <person name="Bennett G."/>
            <person name="Mao M."/>
        </authorList>
    </citation>
    <scope>NUCLEOTIDE SEQUENCE [LARGE SCALE GENOMIC DNA]</scope>
    <source>
        <strain evidence="2 3">OLIH</strain>
    </source>
</reference>